<evidence type="ECO:0000256" key="1">
    <source>
        <dbReference type="SAM" id="MobiDB-lite"/>
    </source>
</evidence>
<comment type="caution">
    <text evidence="2">The sequence shown here is derived from an EMBL/GenBank/DDBJ whole genome shotgun (WGS) entry which is preliminary data.</text>
</comment>
<feature type="compositionally biased region" description="Polar residues" evidence="1">
    <location>
        <begin position="106"/>
        <end position="126"/>
    </location>
</feature>
<evidence type="ECO:0000313" key="3">
    <source>
        <dbReference type="Proteomes" id="UP001212997"/>
    </source>
</evidence>
<feature type="region of interest" description="Disordered" evidence="1">
    <location>
        <begin position="75"/>
        <end position="310"/>
    </location>
</feature>
<feature type="compositionally biased region" description="Low complexity" evidence="1">
    <location>
        <begin position="249"/>
        <end position="269"/>
    </location>
</feature>
<proteinExistence type="predicted"/>
<organism evidence="2 3">
    <name type="scientific">Meripilus lineatus</name>
    <dbReference type="NCBI Taxonomy" id="2056292"/>
    <lineage>
        <taxon>Eukaryota</taxon>
        <taxon>Fungi</taxon>
        <taxon>Dikarya</taxon>
        <taxon>Basidiomycota</taxon>
        <taxon>Agaricomycotina</taxon>
        <taxon>Agaricomycetes</taxon>
        <taxon>Polyporales</taxon>
        <taxon>Meripilaceae</taxon>
        <taxon>Meripilus</taxon>
    </lineage>
</organism>
<protein>
    <submittedName>
        <fullName evidence="2">Uncharacterized protein</fullName>
    </submittedName>
</protein>
<keyword evidence="3" id="KW-1185">Reference proteome</keyword>
<name>A0AAD5UVG5_9APHY</name>
<feature type="compositionally biased region" description="Low complexity" evidence="1">
    <location>
        <begin position="276"/>
        <end position="310"/>
    </location>
</feature>
<feature type="compositionally biased region" description="Basic residues" evidence="1">
    <location>
        <begin position="222"/>
        <end position="231"/>
    </location>
</feature>
<sequence length="310" mass="33035">MAPLGRVSNPHRGTLADSVRPTNGQHTTVQLGDIAFPSHLIPTQPPSVVIFRKNEIECRFAPGALRVSSTPYPVRNAQATRRSDASSIRVFPETRSSYPPSFRGSVRSTSPHSANVNNSSVRSPTVTKAFVNEPSSGSEDTADPVVPDCQPKSKNSQSRDGTISTNERDRSGTLSLQPEPSLLERVTNPSSQVHDTEGILIPSDVDEKSHKTSSRSHSSTPSRHKHDRKHGSLAGSRRGEDDQGSSRTSKPGSPRSVVSSSRSISGGSSYNLDARSQAPSSSESLAQSLSPTMRATGTRSSGTSKGSSIR</sequence>
<evidence type="ECO:0000313" key="2">
    <source>
        <dbReference type="EMBL" id="KAJ3477507.1"/>
    </source>
</evidence>
<feature type="compositionally biased region" description="Polar residues" evidence="1">
    <location>
        <begin position="152"/>
        <end position="165"/>
    </location>
</feature>
<dbReference type="Proteomes" id="UP001212997">
    <property type="component" value="Unassembled WGS sequence"/>
</dbReference>
<dbReference type="AlphaFoldDB" id="A0AAD5UVG5"/>
<dbReference type="EMBL" id="JANAWD010000588">
    <property type="protein sequence ID" value="KAJ3477507.1"/>
    <property type="molecule type" value="Genomic_DNA"/>
</dbReference>
<reference evidence="2" key="1">
    <citation type="submission" date="2022-07" db="EMBL/GenBank/DDBJ databases">
        <title>Genome Sequence of Physisporinus lineatus.</title>
        <authorList>
            <person name="Buettner E."/>
        </authorList>
    </citation>
    <scope>NUCLEOTIDE SEQUENCE</scope>
    <source>
        <strain evidence="2">VT162</strain>
    </source>
</reference>
<feature type="region of interest" description="Disordered" evidence="1">
    <location>
        <begin position="1"/>
        <end position="25"/>
    </location>
</feature>
<gene>
    <name evidence="2" type="ORF">NLI96_g10417</name>
</gene>
<accession>A0AAD5UVG5</accession>